<evidence type="ECO:0000256" key="3">
    <source>
        <dbReference type="ARBA" id="ARBA00022729"/>
    </source>
</evidence>
<reference evidence="5 6" key="1">
    <citation type="submission" date="2020-07" db="EMBL/GenBank/DDBJ databases">
        <title>Halosimplex litoreum sp. nov. and Halosimplex rubrum sp. nov., isolated from different salt environments.</title>
        <authorList>
            <person name="Cui H."/>
        </authorList>
    </citation>
    <scope>NUCLEOTIDE SEQUENCE [LARGE SCALE GENOMIC DNA]</scope>
    <source>
        <strain evidence="5 6">R2</strain>
    </source>
</reference>
<name>A0A7D5PAV5_9EURY</name>
<comment type="similarity">
    <text evidence="1">Belongs to the bacterial solute-binding protein 5 family.</text>
</comment>
<dbReference type="PANTHER" id="PTHR30290">
    <property type="entry name" value="PERIPLASMIC BINDING COMPONENT OF ABC TRANSPORTER"/>
    <property type="match status" value="1"/>
</dbReference>
<keyword evidence="2" id="KW-0813">Transport</keyword>
<dbReference type="InterPro" id="IPR039424">
    <property type="entry name" value="SBP_5"/>
</dbReference>
<evidence type="ECO:0000259" key="4">
    <source>
        <dbReference type="Pfam" id="PF00496"/>
    </source>
</evidence>
<dbReference type="Gene3D" id="3.40.190.10">
    <property type="entry name" value="Periplasmic binding protein-like II"/>
    <property type="match status" value="1"/>
</dbReference>
<dbReference type="Gene3D" id="3.10.105.10">
    <property type="entry name" value="Dipeptide-binding Protein, Domain 3"/>
    <property type="match status" value="1"/>
</dbReference>
<dbReference type="InterPro" id="IPR000914">
    <property type="entry name" value="SBP_5_dom"/>
</dbReference>
<evidence type="ECO:0000313" key="5">
    <source>
        <dbReference type="EMBL" id="QLH85103.1"/>
    </source>
</evidence>
<gene>
    <name evidence="5" type="ORF">HZS54_25405</name>
</gene>
<organism evidence="5 6">
    <name type="scientific">Halosimplex pelagicum</name>
    <dbReference type="NCBI Taxonomy" id="869886"/>
    <lineage>
        <taxon>Archaea</taxon>
        <taxon>Methanobacteriati</taxon>
        <taxon>Methanobacteriota</taxon>
        <taxon>Stenosarchaea group</taxon>
        <taxon>Halobacteria</taxon>
        <taxon>Halobacteriales</taxon>
        <taxon>Haloarculaceae</taxon>
        <taxon>Halosimplex</taxon>
    </lineage>
</organism>
<evidence type="ECO:0000256" key="1">
    <source>
        <dbReference type="ARBA" id="ARBA00005695"/>
    </source>
</evidence>
<protein>
    <submittedName>
        <fullName evidence="5">ABC transporter substrate-binding protein</fullName>
    </submittedName>
</protein>
<evidence type="ECO:0000313" key="6">
    <source>
        <dbReference type="Proteomes" id="UP000509346"/>
    </source>
</evidence>
<dbReference type="EMBL" id="CP058909">
    <property type="protein sequence ID" value="QLH85103.1"/>
    <property type="molecule type" value="Genomic_DNA"/>
</dbReference>
<proteinExistence type="inferred from homology"/>
<keyword evidence="3" id="KW-0732">Signal</keyword>
<dbReference type="GO" id="GO:1904680">
    <property type="term" value="F:peptide transmembrane transporter activity"/>
    <property type="evidence" value="ECO:0007669"/>
    <property type="project" value="TreeGrafter"/>
</dbReference>
<feature type="domain" description="Solute-binding protein family 5" evidence="4">
    <location>
        <begin position="54"/>
        <end position="432"/>
    </location>
</feature>
<dbReference type="AlphaFoldDB" id="A0A7D5PAV5"/>
<sequence>MTEGVTVNPTNYQFNPFNLTQPFSHDMQNDWFQRYNIANEEITPSAIEVTNFEGESATLKVRDELTWHNGDPGDPVNADDLYAMLVADTVTNGTIGSLWTEINRAGDKSVELTLDGTVARDLFDDGLNYYQLEAPWRKYKDYVERWEDTTTATAVDDIRTDLRGDSFDEPHGNGPFEVADISGSRIRMEKYDHHPDADNINWDYWDLERVSTDTASVLVGMEVDAFRNYNPPQSVFENVPDAMESAALPALWGQSLPFNHNDEDFQNVRVRQAVTEFIDREAAANNYGRWGQPVEAPSGLVGNIDGQNEQSDRWRNKVSDEMADTLHRYRDPERGRRLLRDAGYQKDDGTWYKPNGDPFELTIKVPTHNDWHPLYQTIADNLSSEGISSEMQTIETTTYWSDHYLANEYKVAATGWTLQRSSPYYVWDQYYNVDVNFLGIDPTSVMAPPVGEPDGELQEHDVTELQSELLVARGDRYQELTDQMAWITNQTLPMLQIHEINDATWYRTDNWEIPPTDDPAYQAKFPLWWLPRMGELQAKSA</sequence>
<dbReference type="KEGG" id="hpel:HZS54_25405"/>
<dbReference type="GO" id="GO:0015833">
    <property type="term" value="P:peptide transport"/>
    <property type="evidence" value="ECO:0007669"/>
    <property type="project" value="TreeGrafter"/>
</dbReference>
<accession>A0A7D5PAV5</accession>
<keyword evidence="6" id="KW-1185">Reference proteome</keyword>
<dbReference type="Proteomes" id="UP000509346">
    <property type="component" value="Chromosome"/>
</dbReference>
<dbReference type="SUPFAM" id="SSF53850">
    <property type="entry name" value="Periplasmic binding protein-like II"/>
    <property type="match status" value="1"/>
</dbReference>
<dbReference type="PANTHER" id="PTHR30290:SF9">
    <property type="entry name" value="OLIGOPEPTIDE-BINDING PROTEIN APPA"/>
    <property type="match status" value="1"/>
</dbReference>
<evidence type="ECO:0000256" key="2">
    <source>
        <dbReference type="ARBA" id="ARBA00022448"/>
    </source>
</evidence>
<dbReference type="Pfam" id="PF00496">
    <property type="entry name" value="SBP_bac_5"/>
    <property type="match status" value="1"/>
</dbReference>